<evidence type="ECO:0000313" key="5">
    <source>
        <dbReference type="Proteomes" id="UP000005778"/>
    </source>
</evidence>
<reference evidence="4 5" key="1">
    <citation type="submission" date="2011-09" db="EMBL/GenBank/DDBJ databases">
        <authorList>
            <consortium name="US DOE Joint Genome Institute (JGI-PGF)"/>
            <person name="Lucas S."/>
            <person name="Han J."/>
            <person name="Lapidus A."/>
            <person name="Cheng J.-F."/>
            <person name="Goodwin L."/>
            <person name="Pitluck S."/>
            <person name="Peters L."/>
            <person name="Land M.L."/>
            <person name="Hauser L."/>
            <person name="Orellana R."/>
            <person name="Lovley D."/>
            <person name="Woyke T.J."/>
        </authorList>
    </citation>
    <scope>NUCLEOTIDE SEQUENCE [LARGE SCALE GENOMIC DNA]</scope>
    <source>
        <strain evidence="4 5">2ac9</strain>
    </source>
</reference>
<dbReference type="OrthoDB" id="9792695at2"/>
<dbReference type="Gene3D" id="2.60.40.790">
    <property type="match status" value="1"/>
</dbReference>
<dbReference type="InterPro" id="IPR002068">
    <property type="entry name" value="A-crystallin/Hsp20_dom"/>
</dbReference>
<evidence type="ECO:0000259" key="3">
    <source>
        <dbReference type="PROSITE" id="PS01031"/>
    </source>
</evidence>
<accession>I5AYK2</accession>
<dbReference type="Pfam" id="PF00011">
    <property type="entry name" value="HSP20"/>
    <property type="match status" value="1"/>
</dbReference>
<keyword evidence="5" id="KW-1185">Reference proteome</keyword>
<feature type="domain" description="SHSP" evidence="3">
    <location>
        <begin position="19"/>
        <end position="128"/>
    </location>
</feature>
<evidence type="ECO:0000256" key="1">
    <source>
        <dbReference type="PROSITE-ProRule" id="PRU00285"/>
    </source>
</evidence>
<name>I5AYK2_9BACT</name>
<dbReference type="AlphaFoldDB" id="I5AYK2"/>
<dbReference type="InterPro" id="IPR008978">
    <property type="entry name" value="HSP20-like_chaperone"/>
</dbReference>
<dbReference type="EMBL" id="CM001488">
    <property type="protein sequence ID" value="EIM62315.1"/>
    <property type="molecule type" value="Genomic_DNA"/>
</dbReference>
<evidence type="ECO:0000256" key="2">
    <source>
        <dbReference type="RuleBase" id="RU003616"/>
    </source>
</evidence>
<comment type="similarity">
    <text evidence="1 2">Belongs to the small heat shock protein (HSP20) family.</text>
</comment>
<organism evidence="4 5">
    <name type="scientific">Desulfobacter postgatei 2ac9</name>
    <dbReference type="NCBI Taxonomy" id="879212"/>
    <lineage>
        <taxon>Bacteria</taxon>
        <taxon>Pseudomonadati</taxon>
        <taxon>Thermodesulfobacteriota</taxon>
        <taxon>Desulfobacteria</taxon>
        <taxon>Desulfobacterales</taxon>
        <taxon>Desulfobacteraceae</taxon>
        <taxon>Desulfobacter</taxon>
    </lineage>
</organism>
<dbReference type="eggNOG" id="COG0071">
    <property type="taxonomic scope" value="Bacteria"/>
</dbReference>
<evidence type="ECO:0000313" key="4">
    <source>
        <dbReference type="EMBL" id="EIM62315.1"/>
    </source>
</evidence>
<dbReference type="RefSeq" id="WP_004070791.1">
    <property type="nucleotide sequence ID" value="NZ_CM001488.1"/>
</dbReference>
<protein>
    <submittedName>
        <fullName evidence="4">Molecular chaperone (Small heat shock protein)</fullName>
    </submittedName>
</protein>
<dbReference type="PROSITE" id="PS01031">
    <property type="entry name" value="SHSP"/>
    <property type="match status" value="1"/>
</dbReference>
<dbReference type="Proteomes" id="UP000005778">
    <property type="component" value="Chromosome"/>
</dbReference>
<dbReference type="CDD" id="cd06464">
    <property type="entry name" value="ACD_sHsps-like"/>
    <property type="match status" value="1"/>
</dbReference>
<sequence length="128" mass="14393">MDRSQEIAKQEEKNIEKTKELYEATPAVDIYENEDEILIYADMPGVVKDDISVDIDNGTLSISGVRKLPVTGPVTYEEFSNAQYVRNFSVPQTIDVEKVEAELKNGVLRLHLPKSEAAKPRQIEIKSA</sequence>
<dbReference type="HOGENOM" id="CLU_046737_9_3_7"/>
<proteinExistence type="inferred from homology"/>
<dbReference type="STRING" id="879212.DespoDRAFT_00283"/>
<dbReference type="SUPFAM" id="SSF49764">
    <property type="entry name" value="HSP20-like chaperones"/>
    <property type="match status" value="1"/>
</dbReference>
<keyword evidence="4" id="KW-0346">Stress response</keyword>
<gene>
    <name evidence="4" type="ORF">DespoDRAFT_00283</name>
</gene>
<dbReference type="InterPro" id="IPR031107">
    <property type="entry name" value="Small_HSP"/>
</dbReference>
<reference evidence="4 5" key="2">
    <citation type="submission" date="2012-02" db="EMBL/GenBank/DDBJ databases">
        <title>Improved High-Quality Draft sequence of Desulfobacter postgatei 2ac9.</title>
        <authorList>
            <consortium name="US DOE Joint Genome Institute"/>
            <person name="Lucas S."/>
            <person name="Han J."/>
            <person name="Lapidus A."/>
            <person name="Cheng J.-F."/>
            <person name="Goodwin L."/>
            <person name="Pitluck S."/>
            <person name="Peters L."/>
            <person name="Ovchinnikova G."/>
            <person name="Held B."/>
            <person name="Detter J.C."/>
            <person name="Han C."/>
            <person name="Tapia R."/>
            <person name="Land M."/>
            <person name="Hauser L."/>
            <person name="Kyrpides N."/>
            <person name="Ivanova N."/>
            <person name="Pagani I."/>
            <person name="Orellana R."/>
            <person name="Lovley D."/>
            <person name="Woyke T."/>
        </authorList>
    </citation>
    <scope>NUCLEOTIDE SEQUENCE [LARGE SCALE GENOMIC DNA]</scope>
    <source>
        <strain evidence="4 5">2ac9</strain>
    </source>
</reference>
<dbReference type="PANTHER" id="PTHR11527">
    <property type="entry name" value="HEAT-SHOCK PROTEIN 20 FAMILY MEMBER"/>
    <property type="match status" value="1"/>
</dbReference>